<sequence>MPGDVKSAESDPEHIRASKGSNTESHTAKNVLVLGCGNGCIFCEIPKTVTAGEINHVVIDGRTPCSDVLVGLEGYFNSVLTEDYSVWKRLVGEDRDWSQDASWEFLPQILFNESTEAGCELFHTGEPCPAEGKPLLCKEPWVQLSCSVKRSEEIVCVTSGLDSWTCSDLRKKAKP</sequence>
<dbReference type="Proteomes" id="UP001488838">
    <property type="component" value="Unassembled WGS sequence"/>
</dbReference>
<evidence type="ECO:0000313" key="2">
    <source>
        <dbReference type="EMBL" id="KAK7832111.1"/>
    </source>
</evidence>
<organism evidence="2 3">
    <name type="scientific">Myodes glareolus</name>
    <name type="common">Bank vole</name>
    <name type="synonym">Clethrionomys glareolus</name>
    <dbReference type="NCBI Taxonomy" id="447135"/>
    <lineage>
        <taxon>Eukaryota</taxon>
        <taxon>Metazoa</taxon>
        <taxon>Chordata</taxon>
        <taxon>Craniata</taxon>
        <taxon>Vertebrata</taxon>
        <taxon>Euteleostomi</taxon>
        <taxon>Mammalia</taxon>
        <taxon>Eutheria</taxon>
        <taxon>Euarchontoglires</taxon>
        <taxon>Glires</taxon>
        <taxon>Rodentia</taxon>
        <taxon>Myomorpha</taxon>
        <taxon>Muroidea</taxon>
        <taxon>Cricetidae</taxon>
        <taxon>Arvicolinae</taxon>
        <taxon>Myodes</taxon>
    </lineage>
</organism>
<protein>
    <submittedName>
        <fullName evidence="2">Uncharacterized protein</fullName>
    </submittedName>
</protein>
<keyword evidence="3" id="KW-1185">Reference proteome</keyword>
<dbReference type="EMBL" id="JBBHLL010000011">
    <property type="protein sequence ID" value="KAK7832111.1"/>
    <property type="molecule type" value="Genomic_DNA"/>
</dbReference>
<feature type="compositionally biased region" description="Basic and acidic residues" evidence="1">
    <location>
        <begin position="1"/>
        <end position="16"/>
    </location>
</feature>
<gene>
    <name evidence="2" type="ORF">U0070_015258</name>
</gene>
<reference evidence="2 3" key="1">
    <citation type="journal article" date="2023" name="bioRxiv">
        <title>Conserved and derived expression patterns and positive selection on dental genes reveal complex evolutionary context of ever-growing rodent molars.</title>
        <authorList>
            <person name="Calamari Z.T."/>
            <person name="Song A."/>
            <person name="Cohen E."/>
            <person name="Akter M."/>
            <person name="Roy R.D."/>
            <person name="Hallikas O."/>
            <person name="Christensen M.M."/>
            <person name="Li P."/>
            <person name="Marangoni P."/>
            <person name="Jernvall J."/>
            <person name="Klein O.D."/>
        </authorList>
    </citation>
    <scope>NUCLEOTIDE SEQUENCE [LARGE SCALE GENOMIC DNA]</scope>
    <source>
        <strain evidence="2">V071</strain>
    </source>
</reference>
<proteinExistence type="predicted"/>
<dbReference type="GO" id="GO:0016768">
    <property type="term" value="F:spermine synthase activity"/>
    <property type="evidence" value="ECO:0007669"/>
    <property type="project" value="InterPro"/>
</dbReference>
<name>A0AAW0K0U9_MYOGA</name>
<feature type="region of interest" description="Disordered" evidence="1">
    <location>
        <begin position="1"/>
        <end position="22"/>
    </location>
</feature>
<dbReference type="AlphaFoldDB" id="A0AAW0K0U9"/>
<dbReference type="PANTHER" id="PTHR46315">
    <property type="entry name" value="SPERMINE SYNTHASE"/>
    <property type="match status" value="1"/>
</dbReference>
<dbReference type="PANTHER" id="PTHR46315:SF2">
    <property type="entry name" value="SPERMINE SYNTHASE"/>
    <property type="match status" value="1"/>
</dbReference>
<comment type="caution">
    <text evidence="2">The sequence shown here is derived from an EMBL/GenBank/DDBJ whole genome shotgun (WGS) entry which is preliminary data.</text>
</comment>
<accession>A0AAW0K0U9</accession>
<evidence type="ECO:0000313" key="3">
    <source>
        <dbReference type="Proteomes" id="UP001488838"/>
    </source>
</evidence>
<dbReference type="InterPro" id="IPR015576">
    <property type="entry name" value="Spermine_synthase_animal"/>
</dbReference>
<dbReference type="GO" id="GO:0006597">
    <property type="term" value="P:spermine biosynthetic process"/>
    <property type="evidence" value="ECO:0007669"/>
    <property type="project" value="InterPro"/>
</dbReference>
<evidence type="ECO:0000256" key="1">
    <source>
        <dbReference type="SAM" id="MobiDB-lite"/>
    </source>
</evidence>